<dbReference type="Pfam" id="PF01451">
    <property type="entry name" value="LMWPc"/>
    <property type="match status" value="1"/>
</dbReference>
<comment type="caution">
    <text evidence="3">The sequence shown here is derived from an EMBL/GenBank/DDBJ whole genome shotgun (WGS) entry which is preliminary data.</text>
</comment>
<keyword evidence="1" id="KW-0059">Arsenical resistance</keyword>
<dbReference type="SUPFAM" id="SSF52788">
    <property type="entry name" value="Phosphotyrosine protein phosphatases I"/>
    <property type="match status" value="1"/>
</dbReference>
<dbReference type="PANTHER" id="PTHR43428:SF1">
    <property type="entry name" value="ARSENATE REDUCTASE"/>
    <property type="match status" value="1"/>
</dbReference>
<evidence type="ECO:0000313" key="4">
    <source>
        <dbReference type="Proteomes" id="UP000807825"/>
    </source>
</evidence>
<dbReference type="InterPro" id="IPR036196">
    <property type="entry name" value="Ptyr_pPase_sf"/>
</dbReference>
<dbReference type="EMBL" id="JACRDE010000130">
    <property type="protein sequence ID" value="MBI5248721.1"/>
    <property type="molecule type" value="Genomic_DNA"/>
</dbReference>
<name>A0A9D6UYG7_9BACT</name>
<evidence type="ECO:0000259" key="2">
    <source>
        <dbReference type="SMART" id="SM00226"/>
    </source>
</evidence>
<dbReference type="GO" id="GO:0046685">
    <property type="term" value="P:response to arsenic-containing substance"/>
    <property type="evidence" value="ECO:0007669"/>
    <property type="project" value="UniProtKB-KW"/>
</dbReference>
<dbReference type="Proteomes" id="UP000807825">
    <property type="component" value="Unassembled WGS sequence"/>
</dbReference>
<evidence type="ECO:0000256" key="1">
    <source>
        <dbReference type="ARBA" id="ARBA00022849"/>
    </source>
</evidence>
<protein>
    <submittedName>
        <fullName evidence="3">Arsenate reductase ArsC</fullName>
    </submittedName>
</protein>
<sequence length="146" mass="16672">MSGKPKILFLCTGNSCRSQMAEAWTRHLKADHYEPYSAGVEVRPVDPLAISVMAEVGLDISGQRSKHVDSLKDLEFDYVVTVCDHAREACPFFPARTRLLHREFADPPRLAQTARNEEEAMEHYRKVRDEIKAFVEDLEGILARDR</sequence>
<dbReference type="PANTHER" id="PTHR43428">
    <property type="entry name" value="ARSENATE REDUCTASE"/>
    <property type="match status" value="1"/>
</dbReference>
<gene>
    <name evidence="3" type="ORF">HY912_04435</name>
</gene>
<dbReference type="AlphaFoldDB" id="A0A9D6UYG7"/>
<dbReference type="Gene3D" id="3.40.50.2300">
    <property type="match status" value="1"/>
</dbReference>
<reference evidence="3" key="1">
    <citation type="submission" date="2020-07" db="EMBL/GenBank/DDBJ databases">
        <title>Huge and variable diversity of episymbiotic CPR bacteria and DPANN archaea in groundwater ecosystems.</title>
        <authorList>
            <person name="He C.Y."/>
            <person name="Keren R."/>
            <person name="Whittaker M."/>
            <person name="Farag I.F."/>
            <person name="Doudna J."/>
            <person name="Cate J.H.D."/>
            <person name="Banfield J.F."/>
        </authorList>
    </citation>
    <scope>NUCLEOTIDE SEQUENCE</scope>
    <source>
        <strain evidence="3">NC_groundwater_1664_Pr3_B-0.1um_52_9</strain>
    </source>
</reference>
<evidence type="ECO:0000313" key="3">
    <source>
        <dbReference type="EMBL" id="MBI5248721.1"/>
    </source>
</evidence>
<dbReference type="SMART" id="SM00226">
    <property type="entry name" value="LMWPc"/>
    <property type="match status" value="1"/>
</dbReference>
<feature type="domain" description="Phosphotyrosine protein phosphatase I" evidence="2">
    <location>
        <begin position="5"/>
        <end position="141"/>
    </location>
</feature>
<dbReference type="CDD" id="cd16345">
    <property type="entry name" value="LMWP_ArsC"/>
    <property type="match status" value="1"/>
</dbReference>
<proteinExistence type="predicted"/>
<organism evidence="3 4">
    <name type="scientific">Desulfomonile tiedjei</name>
    <dbReference type="NCBI Taxonomy" id="2358"/>
    <lineage>
        <taxon>Bacteria</taxon>
        <taxon>Pseudomonadati</taxon>
        <taxon>Thermodesulfobacteriota</taxon>
        <taxon>Desulfomonilia</taxon>
        <taxon>Desulfomonilales</taxon>
        <taxon>Desulfomonilaceae</taxon>
        <taxon>Desulfomonile</taxon>
    </lineage>
</organism>
<accession>A0A9D6UYG7</accession>
<dbReference type="InterPro" id="IPR023485">
    <property type="entry name" value="Ptyr_pPase"/>
</dbReference>